<accession>A0AAD2E5J9</accession>
<protein>
    <submittedName>
        <fullName evidence="2">Uncharacterized protein</fullName>
    </submittedName>
</protein>
<evidence type="ECO:0000256" key="1">
    <source>
        <dbReference type="SAM" id="Coils"/>
    </source>
</evidence>
<proteinExistence type="predicted"/>
<feature type="coiled-coil region" evidence="1">
    <location>
        <begin position="52"/>
        <end position="79"/>
    </location>
</feature>
<dbReference type="AlphaFoldDB" id="A0AAD2E5J9"/>
<keyword evidence="3" id="KW-1185">Reference proteome</keyword>
<gene>
    <name evidence="2" type="ORF">FPE_LOCUS24443</name>
</gene>
<name>A0AAD2E5J9_9LAMI</name>
<evidence type="ECO:0000313" key="2">
    <source>
        <dbReference type="EMBL" id="CAI9777013.1"/>
    </source>
</evidence>
<keyword evidence="1" id="KW-0175">Coiled coil</keyword>
<dbReference type="EMBL" id="OU503050">
    <property type="protein sequence ID" value="CAI9777013.1"/>
    <property type="molecule type" value="Genomic_DNA"/>
</dbReference>
<evidence type="ECO:0000313" key="3">
    <source>
        <dbReference type="Proteomes" id="UP000834106"/>
    </source>
</evidence>
<dbReference type="Proteomes" id="UP000834106">
    <property type="component" value="Chromosome 15"/>
</dbReference>
<sequence length="157" mass="17915">MQLVPVNKSLSREKLKKVAKEVEQEKERRYFRDENKGLQAQLRDTAEAVQAAGELVVRLKKAEEAVAAAENRAIVAEGEAERAYMERDRLVRLLAADTRTLNEGFAAGEGIHVDDGNQQWREEFAPSYGIEEDPSSWFAGYDRCNIYIQIFSWFVAF</sequence>
<reference evidence="2" key="1">
    <citation type="submission" date="2023-05" db="EMBL/GenBank/DDBJ databases">
        <authorList>
            <person name="Huff M."/>
        </authorList>
    </citation>
    <scope>NUCLEOTIDE SEQUENCE</scope>
</reference>
<organism evidence="2 3">
    <name type="scientific">Fraxinus pennsylvanica</name>
    <dbReference type="NCBI Taxonomy" id="56036"/>
    <lineage>
        <taxon>Eukaryota</taxon>
        <taxon>Viridiplantae</taxon>
        <taxon>Streptophyta</taxon>
        <taxon>Embryophyta</taxon>
        <taxon>Tracheophyta</taxon>
        <taxon>Spermatophyta</taxon>
        <taxon>Magnoliopsida</taxon>
        <taxon>eudicotyledons</taxon>
        <taxon>Gunneridae</taxon>
        <taxon>Pentapetalae</taxon>
        <taxon>asterids</taxon>
        <taxon>lamiids</taxon>
        <taxon>Lamiales</taxon>
        <taxon>Oleaceae</taxon>
        <taxon>Oleeae</taxon>
        <taxon>Fraxinus</taxon>
    </lineage>
</organism>